<accession>A0A6L5X2B7</accession>
<dbReference type="Pfam" id="PF09682">
    <property type="entry name" value="Phage_holin_6_1"/>
    <property type="match status" value="1"/>
</dbReference>
<sequence>MNELIFNVISAVILALVGIVTKELIPYLRKKKAEADAQLKRTRWGWVTEITDAAVRAVEQTASDSIHGTEKKQRAATLIKDALDRQGYGEYVTNEQILQLIEAAVQEMNSQDIKIEEPVLEEDKSDAD</sequence>
<feature type="transmembrane region" description="Helical" evidence="1">
    <location>
        <begin position="6"/>
        <end position="25"/>
    </location>
</feature>
<keyword evidence="3" id="KW-1185">Reference proteome</keyword>
<dbReference type="AlphaFoldDB" id="A0A6L5X2B7"/>
<dbReference type="NCBIfam" id="TIGR01673">
    <property type="entry name" value="holin_LLH"/>
    <property type="match status" value="1"/>
</dbReference>
<name>A0A6L5X2B7_9FIRM</name>
<evidence type="ECO:0000313" key="3">
    <source>
        <dbReference type="Proteomes" id="UP000481852"/>
    </source>
</evidence>
<keyword evidence="1" id="KW-1133">Transmembrane helix</keyword>
<evidence type="ECO:0000313" key="2">
    <source>
        <dbReference type="EMBL" id="MSS13617.1"/>
    </source>
</evidence>
<gene>
    <name evidence="2" type="ORF">FYJ35_00885</name>
</gene>
<dbReference type="Proteomes" id="UP000481852">
    <property type="component" value="Unassembled WGS sequence"/>
</dbReference>
<proteinExistence type="predicted"/>
<organism evidence="2 3">
    <name type="scientific">Porcincola intestinalis</name>
    <dbReference type="NCBI Taxonomy" id="2606632"/>
    <lineage>
        <taxon>Bacteria</taxon>
        <taxon>Bacillati</taxon>
        <taxon>Bacillota</taxon>
        <taxon>Clostridia</taxon>
        <taxon>Lachnospirales</taxon>
        <taxon>Lachnospiraceae</taxon>
        <taxon>Porcincola</taxon>
    </lineage>
</organism>
<comment type="caution">
    <text evidence="2">The sequence shown here is derived from an EMBL/GenBank/DDBJ whole genome shotgun (WGS) entry which is preliminary data.</text>
</comment>
<evidence type="ECO:0000256" key="1">
    <source>
        <dbReference type="SAM" id="Phobius"/>
    </source>
</evidence>
<protein>
    <submittedName>
        <fullName evidence="2">Phage holin</fullName>
    </submittedName>
</protein>
<keyword evidence="1" id="KW-0812">Transmembrane</keyword>
<keyword evidence="1" id="KW-0472">Membrane</keyword>
<reference evidence="2 3" key="1">
    <citation type="submission" date="2019-08" db="EMBL/GenBank/DDBJ databases">
        <title>In-depth cultivation of the pig gut microbiome towards novel bacterial diversity and tailored functional studies.</title>
        <authorList>
            <person name="Wylensek D."/>
            <person name="Hitch T.C.A."/>
            <person name="Clavel T."/>
        </authorList>
    </citation>
    <scope>NUCLEOTIDE SEQUENCE [LARGE SCALE GENOMIC DNA]</scope>
    <source>
        <strain evidence="2 3">Oil+RF-744-WCA-WT-11</strain>
    </source>
</reference>
<dbReference type="InterPro" id="IPR010026">
    <property type="entry name" value="Phage_holin_LL-H"/>
</dbReference>
<dbReference type="EMBL" id="VULZ01000001">
    <property type="protein sequence ID" value="MSS13617.1"/>
    <property type="molecule type" value="Genomic_DNA"/>
</dbReference>
<dbReference type="RefSeq" id="WP_154521760.1">
    <property type="nucleotide sequence ID" value="NZ_JAXFDQ010000013.1"/>
</dbReference>